<proteinExistence type="predicted"/>
<evidence type="ECO:0008006" key="4">
    <source>
        <dbReference type="Google" id="ProtNLM"/>
    </source>
</evidence>
<accession>A0A1N6J7M9</accession>
<organism evidence="2 3">
    <name type="scientific">Paraburkholderia phenazinium</name>
    <dbReference type="NCBI Taxonomy" id="60549"/>
    <lineage>
        <taxon>Bacteria</taxon>
        <taxon>Pseudomonadati</taxon>
        <taxon>Pseudomonadota</taxon>
        <taxon>Betaproteobacteria</taxon>
        <taxon>Burkholderiales</taxon>
        <taxon>Burkholderiaceae</taxon>
        <taxon>Paraburkholderia</taxon>
    </lineage>
</organism>
<protein>
    <recommendedName>
        <fullName evidence="4">DUF4148 domain-containing protein</fullName>
    </recommendedName>
</protein>
<feature type="signal peptide" evidence="1">
    <location>
        <begin position="1"/>
        <end position="24"/>
    </location>
</feature>
<dbReference type="Proteomes" id="UP000185151">
    <property type="component" value="Unassembled WGS sequence"/>
</dbReference>
<keyword evidence="3" id="KW-1185">Reference proteome</keyword>
<dbReference type="EMBL" id="FSRU01000001">
    <property type="protein sequence ID" value="SIO40320.1"/>
    <property type="molecule type" value="Genomic_DNA"/>
</dbReference>
<gene>
    <name evidence="2" type="ORF">SAMN05444165_2875</name>
</gene>
<evidence type="ECO:0000256" key="1">
    <source>
        <dbReference type="SAM" id="SignalP"/>
    </source>
</evidence>
<evidence type="ECO:0000313" key="3">
    <source>
        <dbReference type="Proteomes" id="UP000185151"/>
    </source>
</evidence>
<keyword evidence="1" id="KW-0732">Signal</keyword>
<dbReference type="OrthoDB" id="9115144at2"/>
<name>A0A1N6J7M9_9BURK</name>
<reference evidence="2 3" key="1">
    <citation type="submission" date="2016-11" db="EMBL/GenBank/DDBJ databases">
        <authorList>
            <person name="Jaros S."/>
            <person name="Januszkiewicz K."/>
            <person name="Wedrychowicz H."/>
        </authorList>
    </citation>
    <scope>NUCLEOTIDE SEQUENCE [LARGE SCALE GENOMIC DNA]</scope>
    <source>
        <strain evidence="2 3">GAS95</strain>
    </source>
</reference>
<dbReference type="AlphaFoldDB" id="A0A1N6J7M9"/>
<evidence type="ECO:0000313" key="2">
    <source>
        <dbReference type="EMBL" id="SIO40320.1"/>
    </source>
</evidence>
<sequence length="89" mass="9320">MKFYRSIPICLVLIAGGIADGCFAQTAISPQESVADTSAPPVPAVALPSVAPVASVFPGKTREQVTRELEDFQHSGQAAQMLELYKGGS</sequence>
<dbReference type="RefSeq" id="WP_074296245.1">
    <property type="nucleotide sequence ID" value="NZ_FSRU01000001.1"/>
</dbReference>
<feature type="chain" id="PRO_5013111240" description="DUF4148 domain-containing protein" evidence="1">
    <location>
        <begin position="25"/>
        <end position="89"/>
    </location>
</feature>